<keyword evidence="3" id="KW-1185">Reference proteome</keyword>
<comment type="caution">
    <text evidence="2">The sequence shown here is derived from an EMBL/GenBank/DDBJ whole genome shotgun (WGS) entry which is preliminary data.</text>
</comment>
<dbReference type="PROSITE" id="PS51257">
    <property type="entry name" value="PROKAR_LIPOPROTEIN"/>
    <property type="match status" value="1"/>
</dbReference>
<dbReference type="AlphaFoldDB" id="A0AAD7IYY1"/>
<sequence>MRRWRAWRCVWWDAWRGAFVLGRAYPHFGSVSVSCWGFVLGLGARNREHASYKGMRLTVVEARYNDGGNMRNASVSGSSTGGKRGGNRGGGGSSGRNGGHAGGSSGYSGGYTKH</sequence>
<feature type="region of interest" description="Disordered" evidence="1">
    <location>
        <begin position="67"/>
        <end position="114"/>
    </location>
</feature>
<name>A0AAD7IYY1_9AGAR</name>
<dbReference type="EMBL" id="JARKIB010000058">
    <property type="protein sequence ID" value="KAJ7752669.1"/>
    <property type="molecule type" value="Genomic_DNA"/>
</dbReference>
<gene>
    <name evidence="2" type="ORF">B0H16DRAFT_1459842</name>
</gene>
<reference evidence="2" key="1">
    <citation type="submission" date="2023-03" db="EMBL/GenBank/DDBJ databases">
        <title>Massive genome expansion in bonnet fungi (Mycena s.s.) driven by repeated elements and novel gene families across ecological guilds.</title>
        <authorList>
            <consortium name="Lawrence Berkeley National Laboratory"/>
            <person name="Harder C.B."/>
            <person name="Miyauchi S."/>
            <person name="Viragh M."/>
            <person name="Kuo A."/>
            <person name="Thoen E."/>
            <person name="Andreopoulos B."/>
            <person name="Lu D."/>
            <person name="Skrede I."/>
            <person name="Drula E."/>
            <person name="Henrissat B."/>
            <person name="Morin E."/>
            <person name="Kohler A."/>
            <person name="Barry K."/>
            <person name="LaButti K."/>
            <person name="Morin E."/>
            <person name="Salamov A."/>
            <person name="Lipzen A."/>
            <person name="Mereny Z."/>
            <person name="Hegedus B."/>
            <person name="Baldrian P."/>
            <person name="Stursova M."/>
            <person name="Weitz H."/>
            <person name="Taylor A."/>
            <person name="Grigoriev I.V."/>
            <person name="Nagy L.G."/>
            <person name="Martin F."/>
            <person name="Kauserud H."/>
        </authorList>
    </citation>
    <scope>NUCLEOTIDE SEQUENCE</scope>
    <source>
        <strain evidence="2">CBHHK182m</strain>
    </source>
</reference>
<dbReference type="Proteomes" id="UP001215598">
    <property type="component" value="Unassembled WGS sequence"/>
</dbReference>
<protein>
    <submittedName>
        <fullName evidence="2">Uncharacterized protein</fullName>
    </submittedName>
</protein>
<organism evidence="2 3">
    <name type="scientific">Mycena metata</name>
    <dbReference type="NCBI Taxonomy" id="1033252"/>
    <lineage>
        <taxon>Eukaryota</taxon>
        <taxon>Fungi</taxon>
        <taxon>Dikarya</taxon>
        <taxon>Basidiomycota</taxon>
        <taxon>Agaricomycotina</taxon>
        <taxon>Agaricomycetes</taxon>
        <taxon>Agaricomycetidae</taxon>
        <taxon>Agaricales</taxon>
        <taxon>Marasmiineae</taxon>
        <taxon>Mycenaceae</taxon>
        <taxon>Mycena</taxon>
    </lineage>
</organism>
<evidence type="ECO:0000256" key="1">
    <source>
        <dbReference type="SAM" id="MobiDB-lite"/>
    </source>
</evidence>
<accession>A0AAD7IYY1</accession>
<proteinExistence type="predicted"/>
<evidence type="ECO:0000313" key="3">
    <source>
        <dbReference type="Proteomes" id="UP001215598"/>
    </source>
</evidence>
<feature type="compositionally biased region" description="Gly residues" evidence="1">
    <location>
        <begin position="79"/>
        <end position="114"/>
    </location>
</feature>
<evidence type="ECO:0000313" key="2">
    <source>
        <dbReference type="EMBL" id="KAJ7752669.1"/>
    </source>
</evidence>